<evidence type="ECO:0000256" key="1">
    <source>
        <dbReference type="SAM" id="MobiDB-lite"/>
    </source>
</evidence>
<dbReference type="EMBL" id="JAZDUA010000234">
    <property type="protein sequence ID" value="KAK7863315.1"/>
    <property type="molecule type" value="Genomic_DNA"/>
</dbReference>
<evidence type="ECO:0000313" key="2">
    <source>
        <dbReference type="EMBL" id="KAK7863315.1"/>
    </source>
</evidence>
<keyword evidence="3" id="KW-1185">Reference proteome</keyword>
<accession>A0AAN9VK50</accession>
<sequence length="613" mass="69090">MKNGNTSQKKKLGAVEKTKLLQDFMVDHLNDVAATIGCITNSNESLEELRCLGIDSSFSIPLPENDTDFTEREVIKKCVWDIAQQLDGKFKVLIEYSNKTAMKCKEIINVFSPKYSEYFKCREQSLCSRECNSDLSESVQRGLKISSPTHNARKLFQNPEKSSNKPCTIVNPESDTLDRINFSENVVCERIIHLTEKVGAGVKDCPYNAGENVPDFHLHNSSVSKGDVHFSNTLTKTSTISQNTGNVDEETTEILNCSEIGDENPLGNILQDDYTTSDAIHCDSRYSNGEKEMQQNNQNSSSTYNIHMPESFSTVNSLCASVQNDEFIKLPKLTLASVEHAFSNFKNEDTKEVNKSCNTFNTCSNVCDMSSVKLRPSSATTQEKVLAPEIQRKSNNNKQNNLYRNSLILEAIQKAECSDAMKKLCLSEMHPYSVSLNIPENTFTKKPLDMNVESDCALKNTIYYISEESNTLDSSRKSKSDSGKRVRISNEFDNDKLSTCFSAHVYVDQNSKDLMVDDSCKLETSSNLNSCHVFTRQPLSNNNHTQLHDKLELHVEQRLHLTEEADLEPDLRLHLSEDDSEEEPELHLHISEESEGECELKSHLTENETGKIQ</sequence>
<name>A0AAN9VK50_9ORTH</name>
<proteinExistence type="predicted"/>
<protein>
    <submittedName>
        <fullName evidence="2">Uncharacterized protein</fullName>
    </submittedName>
</protein>
<feature type="region of interest" description="Disordered" evidence="1">
    <location>
        <begin position="576"/>
        <end position="613"/>
    </location>
</feature>
<feature type="compositionally biased region" description="Basic and acidic residues" evidence="1">
    <location>
        <begin position="585"/>
        <end position="613"/>
    </location>
</feature>
<reference evidence="2 3" key="1">
    <citation type="submission" date="2024-03" db="EMBL/GenBank/DDBJ databases">
        <title>The genome assembly and annotation of the cricket Gryllus longicercus Weissman &amp; Gray.</title>
        <authorList>
            <person name="Szrajer S."/>
            <person name="Gray D."/>
            <person name="Ylla G."/>
        </authorList>
    </citation>
    <scope>NUCLEOTIDE SEQUENCE [LARGE SCALE GENOMIC DNA]</scope>
    <source>
        <strain evidence="2">DAG 2021-001</strain>
        <tissue evidence="2">Whole body minus gut</tissue>
    </source>
</reference>
<organism evidence="2 3">
    <name type="scientific">Gryllus longicercus</name>
    <dbReference type="NCBI Taxonomy" id="2509291"/>
    <lineage>
        <taxon>Eukaryota</taxon>
        <taxon>Metazoa</taxon>
        <taxon>Ecdysozoa</taxon>
        <taxon>Arthropoda</taxon>
        <taxon>Hexapoda</taxon>
        <taxon>Insecta</taxon>
        <taxon>Pterygota</taxon>
        <taxon>Neoptera</taxon>
        <taxon>Polyneoptera</taxon>
        <taxon>Orthoptera</taxon>
        <taxon>Ensifera</taxon>
        <taxon>Gryllidea</taxon>
        <taxon>Grylloidea</taxon>
        <taxon>Gryllidae</taxon>
        <taxon>Gryllinae</taxon>
        <taxon>Gryllus</taxon>
    </lineage>
</organism>
<comment type="caution">
    <text evidence="2">The sequence shown here is derived from an EMBL/GenBank/DDBJ whole genome shotgun (WGS) entry which is preliminary data.</text>
</comment>
<dbReference type="Proteomes" id="UP001378592">
    <property type="component" value="Unassembled WGS sequence"/>
</dbReference>
<gene>
    <name evidence="2" type="ORF">R5R35_004383</name>
</gene>
<evidence type="ECO:0000313" key="3">
    <source>
        <dbReference type="Proteomes" id="UP001378592"/>
    </source>
</evidence>
<dbReference type="AlphaFoldDB" id="A0AAN9VK50"/>